<evidence type="ECO:0000256" key="1">
    <source>
        <dbReference type="SAM" id="Phobius"/>
    </source>
</evidence>
<keyword evidence="1" id="KW-0472">Membrane</keyword>
<dbReference type="Proteomes" id="UP000273611">
    <property type="component" value="Unassembled WGS sequence"/>
</dbReference>
<keyword evidence="1" id="KW-0812">Transmembrane</keyword>
<dbReference type="RefSeq" id="WP_127431732.1">
    <property type="nucleotide sequence ID" value="NZ_BMFI01000021.1"/>
</dbReference>
<protein>
    <submittedName>
        <fullName evidence="2">Uncharacterized protein</fullName>
    </submittedName>
</protein>
<dbReference type="EMBL" id="RIBW01000024">
    <property type="protein sequence ID" value="RUL96192.1"/>
    <property type="molecule type" value="Genomic_DNA"/>
</dbReference>
<accession>A0A3S0PXM3</accession>
<keyword evidence="1" id="KW-1133">Transmembrane helix</keyword>
<comment type="caution">
    <text evidence="2">The sequence shown here is derived from an EMBL/GenBank/DDBJ whole genome shotgun (WGS) entry which is preliminary data.</text>
</comment>
<feature type="transmembrane region" description="Helical" evidence="1">
    <location>
        <begin position="49"/>
        <end position="69"/>
    </location>
</feature>
<reference evidence="2 3" key="1">
    <citation type="journal article" date="2015" name="Int. J. Syst. Evol. Microbiol.">
        <title>Rhizobium anhuiense sp. nov., isolated from effective nodules of Vicia faba and Pisum sativum.</title>
        <authorList>
            <person name="Zhang Y.J."/>
            <person name="Zheng W.T."/>
            <person name="Everall I."/>
            <person name="Young J.P."/>
            <person name="Zhang X.X."/>
            <person name="Tian C.F."/>
            <person name="Sui X.H."/>
            <person name="Wang E.T."/>
            <person name="Chen W.X."/>
        </authorList>
    </citation>
    <scope>NUCLEOTIDE SEQUENCE [LARGE SCALE GENOMIC DNA]</scope>
    <source>
        <strain evidence="2 3">CCBAU 23252</strain>
    </source>
</reference>
<evidence type="ECO:0000313" key="2">
    <source>
        <dbReference type="EMBL" id="RUL96192.1"/>
    </source>
</evidence>
<proteinExistence type="predicted"/>
<feature type="transmembrane region" description="Helical" evidence="1">
    <location>
        <begin position="7"/>
        <end position="29"/>
    </location>
</feature>
<name>A0A3S0PXM3_9HYPH</name>
<organism evidence="2 3">
    <name type="scientific">Rhizobium anhuiense</name>
    <dbReference type="NCBI Taxonomy" id="1184720"/>
    <lineage>
        <taxon>Bacteria</taxon>
        <taxon>Pseudomonadati</taxon>
        <taxon>Pseudomonadota</taxon>
        <taxon>Alphaproteobacteria</taxon>
        <taxon>Hyphomicrobiales</taxon>
        <taxon>Rhizobiaceae</taxon>
        <taxon>Rhizobium/Agrobacterium group</taxon>
        <taxon>Rhizobium</taxon>
    </lineage>
</organism>
<evidence type="ECO:0000313" key="3">
    <source>
        <dbReference type="Proteomes" id="UP000273611"/>
    </source>
</evidence>
<dbReference type="AlphaFoldDB" id="A0A3S0PXM3"/>
<sequence>MREQWEKWGWATTAILIIGVYIAVMFWGGSIFSRKTWCYGEQDECLREWMSALGGWVAVVVAVPTIIYLSKQVRAAEKHHRTTIGIQARPTYMLAQKAAETSVNIRDEIAKKGDLWSISNIPFDSNFDKKAAEKLKFLRDLVDRTEFVRIQSEIEVTYMRHEQLINSIDESIELLGDAWRHPDRIYASEAVIGCSVNAMQYLDQVKDVCDRFIRDFERMTGHLR</sequence>
<gene>
    <name evidence="2" type="ORF">EEQ99_31365</name>
</gene>